<keyword evidence="3" id="KW-1185">Reference proteome</keyword>
<feature type="non-terminal residue" evidence="2">
    <location>
        <position position="1"/>
    </location>
</feature>
<dbReference type="AlphaFoldDB" id="A0A6A6FIT4"/>
<proteinExistence type="predicted"/>
<name>A0A6A6FIT4_9PEZI</name>
<dbReference type="EMBL" id="ML992671">
    <property type="protein sequence ID" value="KAF2213345.1"/>
    <property type="molecule type" value="Genomic_DNA"/>
</dbReference>
<feature type="region of interest" description="Disordered" evidence="1">
    <location>
        <begin position="1"/>
        <end position="30"/>
    </location>
</feature>
<sequence>RRKTPPLETFNPAVALAARPPATSATDHGCSRQLITDISRRAIRKTALVSSQTKSQPSNVHRAWATANFAAPITLEPASDAGEGVVLSKPSAPNSAREHGSPRPLQRGASGCPRSRLRIPVHPATGCTIALLET</sequence>
<feature type="region of interest" description="Disordered" evidence="1">
    <location>
        <begin position="80"/>
        <end position="117"/>
    </location>
</feature>
<gene>
    <name evidence="2" type="ORF">CERZMDRAFT_105955</name>
</gene>
<reference evidence="2" key="1">
    <citation type="journal article" date="2020" name="Stud. Mycol.">
        <title>101 Dothideomycetes genomes: a test case for predicting lifestyles and emergence of pathogens.</title>
        <authorList>
            <person name="Haridas S."/>
            <person name="Albert R."/>
            <person name="Binder M."/>
            <person name="Bloem J."/>
            <person name="Labutti K."/>
            <person name="Salamov A."/>
            <person name="Andreopoulos B."/>
            <person name="Baker S."/>
            <person name="Barry K."/>
            <person name="Bills G."/>
            <person name="Bluhm B."/>
            <person name="Cannon C."/>
            <person name="Castanera R."/>
            <person name="Culley D."/>
            <person name="Daum C."/>
            <person name="Ezra D."/>
            <person name="Gonzalez J."/>
            <person name="Henrissat B."/>
            <person name="Kuo A."/>
            <person name="Liang C."/>
            <person name="Lipzen A."/>
            <person name="Lutzoni F."/>
            <person name="Magnuson J."/>
            <person name="Mondo S."/>
            <person name="Nolan M."/>
            <person name="Ohm R."/>
            <person name="Pangilinan J."/>
            <person name="Park H.-J."/>
            <person name="Ramirez L."/>
            <person name="Alfaro M."/>
            <person name="Sun H."/>
            <person name="Tritt A."/>
            <person name="Yoshinaga Y."/>
            <person name="Zwiers L.-H."/>
            <person name="Turgeon B."/>
            <person name="Goodwin S."/>
            <person name="Spatafora J."/>
            <person name="Crous P."/>
            <person name="Grigoriev I."/>
        </authorList>
    </citation>
    <scope>NUCLEOTIDE SEQUENCE</scope>
    <source>
        <strain evidence="2">SCOH1-5</strain>
    </source>
</reference>
<evidence type="ECO:0000256" key="1">
    <source>
        <dbReference type="SAM" id="MobiDB-lite"/>
    </source>
</evidence>
<protein>
    <submittedName>
        <fullName evidence="2">Uncharacterized protein</fullName>
    </submittedName>
</protein>
<dbReference type="Proteomes" id="UP000799539">
    <property type="component" value="Unassembled WGS sequence"/>
</dbReference>
<accession>A0A6A6FIT4</accession>
<evidence type="ECO:0000313" key="3">
    <source>
        <dbReference type="Proteomes" id="UP000799539"/>
    </source>
</evidence>
<organism evidence="2 3">
    <name type="scientific">Cercospora zeae-maydis SCOH1-5</name>
    <dbReference type="NCBI Taxonomy" id="717836"/>
    <lineage>
        <taxon>Eukaryota</taxon>
        <taxon>Fungi</taxon>
        <taxon>Dikarya</taxon>
        <taxon>Ascomycota</taxon>
        <taxon>Pezizomycotina</taxon>
        <taxon>Dothideomycetes</taxon>
        <taxon>Dothideomycetidae</taxon>
        <taxon>Mycosphaerellales</taxon>
        <taxon>Mycosphaerellaceae</taxon>
        <taxon>Cercospora</taxon>
    </lineage>
</organism>
<evidence type="ECO:0000313" key="2">
    <source>
        <dbReference type="EMBL" id="KAF2213345.1"/>
    </source>
</evidence>